<gene>
    <name evidence="1" type="ORF">KUTeg_016580</name>
</gene>
<proteinExistence type="predicted"/>
<protein>
    <recommendedName>
        <fullName evidence="3">GIY-YIG domain-containing protein</fullName>
    </recommendedName>
</protein>
<sequence>MAASMCTNFFCICSRLLQQNEIREVDNLPLAGTHGMYCILELKVGIYKAIYVGTGDIRVRLLSHLNGYDNQKIGSYLKQKVDKSKIKISWVIADKGCYTEHDVIQCVATAQGEWPEFNMQKGNKS</sequence>
<comment type="caution">
    <text evidence="1">The sequence shown here is derived from an EMBL/GenBank/DDBJ whole genome shotgun (WGS) entry which is preliminary data.</text>
</comment>
<name>A0ABQ9ELH5_TEGGR</name>
<reference evidence="1 2" key="1">
    <citation type="submission" date="2022-12" db="EMBL/GenBank/DDBJ databases">
        <title>Chromosome-level genome of Tegillarca granosa.</title>
        <authorList>
            <person name="Kim J."/>
        </authorList>
    </citation>
    <scope>NUCLEOTIDE SEQUENCE [LARGE SCALE GENOMIC DNA]</scope>
    <source>
        <strain evidence="1">Teg-2019</strain>
        <tissue evidence="1">Adductor muscle</tissue>
    </source>
</reference>
<evidence type="ECO:0000313" key="2">
    <source>
        <dbReference type="Proteomes" id="UP001217089"/>
    </source>
</evidence>
<accession>A0ABQ9ELH5</accession>
<evidence type="ECO:0008006" key="3">
    <source>
        <dbReference type="Google" id="ProtNLM"/>
    </source>
</evidence>
<evidence type="ECO:0000313" key="1">
    <source>
        <dbReference type="EMBL" id="KAJ8306035.1"/>
    </source>
</evidence>
<organism evidence="1 2">
    <name type="scientific">Tegillarca granosa</name>
    <name type="common">Malaysian cockle</name>
    <name type="synonym">Anadara granosa</name>
    <dbReference type="NCBI Taxonomy" id="220873"/>
    <lineage>
        <taxon>Eukaryota</taxon>
        <taxon>Metazoa</taxon>
        <taxon>Spiralia</taxon>
        <taxon>Lophotrochozoa</taxon>
        <taxon>Mollusca</taxon>
        <taxon>Bivalvia</taxon>
        <taxon>Autobranchia</taxon>
        <taxon>Pteriomorphia</taxon>
        <taxon>Arcoida</taxon>
        <taxon>Arcoidea</taxon>
        <taxon>Arcidae</taxon>
        <taxon>Tegillarca</taxon>
    </lineage>
</organism>
<dbReference type="Proteomes" id="UP001217089">
    <property type="component" value="Unassembled WGS sequence"/>
</dbReference>
<dbReference type="EMBL" id="JARBDR010000813">
    <property type="protein sequence ID" value="KAJ8306035.1"/>
    <property type="molecule type" value="Genomic_DNA"/>
</dbReference>
<keyword evidence="2" id="KW-1185">Reference proteome</keyword>